<evidence type="ECO:0000313" key="1">
    <source>
        <dbReference type="EMBL" id="QJA56774.1"/>
    </source>
</evidence>
<dbReference type="AlphaFoldDB" id="A0A6M3IHB9"/>
<accession>A0A6M3IHB9</accession>
<sequence>MAVGKANETLIAFESGHYKKIKGEWKGDSVWTHYQKEGGGMIHVNKDKVEYIETFGDDKGDDRTLQEIADEFAVKPGDDE</sequence>
<name>A0A6M3IHB9_9ZZZZ</name>
<protein>
    <submittedName>
        <fullName evidence="1">Uncharacterized protein</fullName>
    </submittedName>
</protein>
<gene>
    <name evidence="1" type="ORF">MM415B01794_0004</name>
</gene>
<organism evidence="1">
    <name type="scientific">viral metagenome</name>
    <dbReference type="NCBI Taxonomy" id="1070528"/>
    <lineage>
        <taxon>unclassified sequences</taxon>
        <taxon>metagenomes</taxon>
        <taxon>organismal metagenomes</taxon>
    </lineage>
</organism>
<reference evidence="1" key="1">
    <citation type="submission" date="2020-03" db="EMBL/GenBank/DDBJ databases">
        <title>The deep terrestrial virosphere.</title>
        <authorList>
            <person name="Holmfeldt K."/>
            <person name="Nilsson E."/>
            <person name="Simone D."/>
            <person name="Lopez-Fernandez M."/>
            <person name="Wu X."/>
            <person name="de Brujin I."/>
            <person name="Lundin D."/>
            <person name="Andersson A."/>
            <person name="Bertilsson S."/>
            <person name="Dopson M."/>
        </authorList>
    </citation>
    <scope>NUCLEOTIDE SEQUENCE</scope>
    <source>
        <strain evidence="1">MM415B01794</strain>
    </source>
</reference>
<proteinExistence type="predicted"/>
<dbReference type="EMBL" id="MT141238">
    <property type="protein sequence ID" value="QJA56774.1"/>
    <property type="molecule type" value="Genomic_DNA"/>
</dbReference>